<evidence type="ECO:0000313" key="10">
    <source>
        <dbReference type="Proteomes" id="UP000037392"/>
    </source>
</evidence>
<dbReference type="EMBL" id="ADLK01000037">
    <property type="protein sequence ID" value="KMW14452.1"/>
    <property type="molecule type" value="Genomic_DNA"/>
</dbReference>
<gene>
    <name evidence="9" type="ORF">HMPREF9470_04758</name>
</gene>
<dbReference type="GeneID" id="93164300"/>
<organism evidence="9 10">
    <name type="scientific">[Clostridium] citroniae WAL-19142</name>
    <dbReference type="NCBI Taxonomy" id="742734"/>
    <lineage>
        <taxon>Bacteria</taxon>
        <taxon>Bacillati</taxon>
        <taxon>Bacillota</taxon>
        <taxon>Clostridia</taxon>
        <taxon>Lachnospirales</taxon>
        <taxon>Lachnospiraceae</taxon>
        <taxon>Enterocloster</taxon>
    </lineage>
</organism>
<protein>
    <recommendedName>
        <fullName evidence="8">ABC transmembrane type-1 domain-containing protein</fullName>
    </recommendedName>
</protein>
<feature type="transmembrane region" description="Helical" evidence="7">
    <location>
        <begin position="67"/>
        <end position="91"/>
    </location>
</feature>
<dbReference type="AlphaFoldDB" id="A0A0J9BMP7"/>
<feature type="transmembrane region" description="Helical" evidence="7">
    <location>
        <begin position="239"/>
        <end position="260"/>
    </location>
</feature>
<keyword evidence="4 7" id="KW-0812">Transmembrane</keyword>
<feature type="transmembrane region" description="Helical" evidence="7">
    <location>
        <begin position="180"/>
        <end position="202"/>
    </location>
</feature>
<dbReference type="RefSeq" id="WP_045091877.1">
    <property type="nucleotide sequence ID" value="NZ_KQ235883.1"/>
</dbReference>
<comment type="similarity">
    <text evidence="7">Belongs to the binding-protein-dependent transport system permease family.</text>
</comment>
<feature type="transmembrane region" description="Helical" evidence="7">
    <location>
        <begin position="103"/>
        <end position="127"/>
    </location>
</feature>
<evidence type="ECO:0000259" key="8">
    <source>
        <dbReference type="PROSITE" id="PS50928"/>
    </source>
</evidence>
<dbReference type="Gene3D" id="1.10.3720.10">
    <property type="entry name" value="MetI-like"/>
    <property type="match status" value="1"/>
</dbReference>
<feature type="domain" description="ABC transmembrane type-1" evidence="8">
    <location>
        <begin position="68"/>
        <end position="260"/>
    </location>
</feature>
<comment type="caution">
    <text evidence="9">The sequence shown here is derived from an EMBL/GenBank/DDBJ whole genome shotgun (WGS) entry which is preliminary data.</text>
</comment>
<dbReference type="GO" id="GO:0005886">
    <property type="term" value="C:plasma membrane"/>
    <property type="evidence" value="ECO:0007669"/>
    <property type="project" value="UniProtKB-SubCell"/>
</dbReference>
<comment type="subcellular location">
    <subcellularLocation>
        <location evidence="1 7">Cell membrane</location>
        <topology evidence="1 7">Multi-pass membrane protein</topology>
    </subcellularLocation>
</comment>
<evidence type="ECO:0000256" key="5">
    <source>
        <dbReference type="ARBA" id="ARBA00022989"/>
    </source>
</evidence>
<feature type="transmembrane region" description="Helical" evidence="7">
    <location>
        <begin position="9"/>
        <end position="26"/>
    </location>
</feature>
<dbReference type="SUPFAM" id="SSF161098">
    <property type="entry name" value="MetI-like"/>
    <property type="match status" value="1"/>
</dbReference>
<accession>A0A0J9BMP7</accession>
<dbReference type="InterPro" id="IPR035906">
    <property type="entry name" value="MetI-like_sf"/>
</dbReference>
<keyword evidence="2 7" id="KW-0813">Transport</keyword>
<dbReference type="PATRIC" id="fig|742734.4.peg.5093"/>
<keyword evidence="3" id="KW-1003">Cell membrane</keyword>
<evidence type="ECO:0000313" key="9">
    <source>
        <dbReference type="EMBL" id="KMW14452.1"/>
    </source>
</evidence>
<evidence type="ECO:0000256" key="4">
    <source>
        <dbReference type="ARBA" id="ARBA00022692"/>
    </source>
</evidence>
<evidence type="ECO:0000256" key="3">
    <source>
        <dbReference type="ARBA" id="ARBA00022475"/>
    </source>
</evidence>
<reference evidence="9 10" key="1">
    <citation type="submission" date="2011-04" db="EMBL/GenBank/DDBJ databases">
        <title>The Genome Sequence of Clostridium citroniae WAL-19142.</title>
        <authorList>
            <consortium name="The Broad Institute Genome Sequencing Platform"/>
            <person name="Earl A."/>
            <person name="Ward D."/>
            <person name="Feldgarden M."/>
            <person name="Gevers D."/>
            <person name="Warren Y.A."/>
            <person name="Tyrrell K.L."/>
            <person name="Citron D.M."/>
            <person name="Goldstein E.J."/>
            <person name="Daigneault M."/>
            <person name="Allen-Vercoe E."/>
            <person name="Young S.K."/>
            <person name="Zeng Q."/>
            <person name="Gargeya S."/>
            <person name="Fitzgerald M."/>
            <person name="Haas B."/>
            <person name="Abouelleil A."/>
            <person name="Alvarado L."/>
            <person name="Arachchi H.M."/>
            <person name="Berlin A."/>
            <person name="Brown A."/>
            <person name="Chapman S.B."/>
            <person name="Chen Z."/>
            <person name="Dunbar C."/>
            <person name="Freedman E."/>
            <person name="Gearin G."/>
            <person name="Gellesch M."/>
            <person name="Goldberg J."/>
            <person name="Griggs A."/>
            <person name="Gujja S."/>
            <person name="Heilman E.R."/>
            <person name="Heiman D."/>
            <person name="Howarth C."/>
            <person name="Larson L."/>
            <person name="Lui A."/>
            <person name="MacDonald P.J."/>
            <person name="Mehta T."/>
            <person name="Montmayeur A."/>
            <person name="Murphy C."/>
            <person name="Neiman D."/>
            <person name="Pearson M."/>
            <person name="Priest M."/>
            <person name="Roberts A."/>
            <person name="Saif S."/>
            <person name="Shea T."/>
            <person name="Shenoy N."/>
            <person name="Sisk P."/>
            <person name="Stolte C."/>
            <person name="Sykes S."/>
            <person name="White J."/>
            <person name="Yandava C."/>
            <person name="Wortman J."/>
            <person name="Nusbaum C."/>
            <person name="Birren B."/>
        </authorList>
    </citation>
    <scope>NUCLEOTIDE SEQUENCE [LARGE SCALE GENOMIC DNA]</scope>
    <source>
        <strain evidence="9 10">WAL-19142</strain>
    </source>
</reference>
<dbReference type="PANTHER" id="PTHR43744:SF3">
    <property type="entry name" value="LACTOSE TRANSPORT SYSTEM PERMEASE PROTEIN LACG"/>
    <property type="match status" value="1"/>
</dbReference>
<dbReference type="Pfam" id="PF00528">
    <property type="entry name" value="BPD_transp_1"/>
    <property type="match status" value="1"/>
</dbReference>
<evidence type="ECO:0000256" key="1">
    <source>
        <dbReference type="ARBA" id="ARBA00004651"/>
    </source>
</evidence>
<dbReference type="GO" id="GO:0055085">
    <property type="term" value="P:transmembrane transport"/>
    <property type="evidence" value="ECO:0007669"/>
    <property type="project" value="InterPro"/>
</dbReference>
<dbReference type="CDD" id="cd06261">
    <property type="entry name" value="TM_PBP2"/>
    <property type="match status" value="1"/>
</dbReference>
<keyword evidence="6 7" id="KW-0472">Membrane</keyword>
<dbReference type="InterPro" id="IPR000515">
    <property type="entry name" value="MetI-like"/>
</dbReference>
<evidence type="ECO:0000256" key="7">
    <source>
        <dbReference type="RuleBase" id="RU363032"/>
    </source>
</evidence>
<sequence>MRQTTKKTWANIILSILFMLPLYWAAATSLKGKGEIYQVPPTLVPHIPSLENYVKIFTLENGIYLRYFMNSVMITICSILCTAVVSIAAGYGLSKLKLRGGKIMLACILAAIMIPFQTLLTPLYTIMAKLGLLNTRASLVLIYTTFHTPFCIYMMKNAFDTIPDGLLESAKLDGAGNLRIFLRICLPLTWSSVATIAVYSAYTTWNDYLIALVFANSNTIKTFNVGLTNLAIGYYGTDWGVLTAGSLMGMLPIMLMFLFLQKYFIRGMMSGALK</sequence>
<dbReference type="PANTHER" id="PTHR43744">
    <property type="entry name" value="ABC TRANSPORTER PERMEASE PROTEIN MG189-RELATED-RELATED"/>
    <property type="match status" value="1"/>
</dbReference>
<evidence type="ECO:0000256" key="2">
    <source>
        <dbReference type="ARBA" id="ARBA00022448"/>
    </source>
</evidence>
<dbReference type="PROSITE" id="PS50928">
    <property type="entry name" value="ABC_TM1"/>
    <property type="match status" value="1"/>
</dbReference>
<keyword evidence="5 7" id="KW-1133">Transmembrane helix</keyword>
<dbReference type="OrthoDB" id="27560at2"/>
<name>A0A0J9BMP7_9FIRM</name>
<proteinExistence type="inferred from homology"/>
<dbReference type="Proteomes" id="UP000037392">
    <property type="component" value="Unassembled WGS sequence"/>
</dbReference>
<evidence type="ECO:0000256" key="6">
    <source>
        <dbReference type="ARBA" id="ARBA00023136"/>
    </source>
</evidence>
<feature type="transmembrane region" description="Helical" evidence="7">
    <location>
        <begin position="139"/>
        <end position="159"/>
    </location>
</feature>